<dbReference type="AlphaFoldDB" id="A0A1I3UXW0"/>
<evidence type="ECO:0000256" key="1">
    <source>
        <dbReference type="SAM" id="SignalP"/>
    </source>
</evidence>
<feature type="signal peptide" evidence="1">
    <location>
        <begin position="1"/>
        <end position="24"/>
    </location>
</feature>
<proteinExistence type="predicted"/>
<keyword evidence="3" id="KW-1185">Reference proteome</keyword>
<keyword evidence="1" id="KW-0732">Signal</keyword>
<name>A0A1I3UXW0_9GAMM</name>
<dbReference type="EMBL" id="FOSH01000002">
    <property type="protein sequence ID" value="SFJ86916.1"/>
    <property type="molecule type" value="Genomic_DNA"/>
</dbReference>
<dbReference type="Proteomes" id="UP000198924">
    <property type="component" value="Unassembled WGS sequence"/>
</dbReference>
<accession>A0A1I3UXW0</accession>
<sequence>MKSLLPIFILFFLSINALGQFALADSEAASDFIVFKTIEDKDTSSDCTQRGGLRIYVENTHPDKTIDLSLDRYFSTVRQAGRSMFALENGHSQPLGCNIVMDSEQHWELINAEFISKEDAIKRYGTLY</sequence>
<evidence type="ECO:0000313" key="2">
    <source>
        <dbReference type="EMBL" id="SFJ86916.1"/>
    </source>
</evidence>
<gene>
    <name evidence="2" type="ORF">SAMN04488079_102123</name>
</gene>
<reference evidence="3" key="1">
    <citation type="submission" date="2016-10" db="EMBL/GenBank/DDBJ databases">
        <authorList>
            <person name="Varghese N."/>
            <person name="Submissions S."/>
        </authorList>
    </citation>
    <scope>NUCLEOTIDE SEQUENCE [LARGE SCALE GENOMIC DNA]</scope>
    <source>
        <strain evidence="3">DSM 11578</strain>
    </source>
</reference>
<organism evidence="2 3">
    <name type="scientific">Methylophaga sulfidovorans</name>
    <dbReference type="NCBI Taxonomy" id="45496"/>
    <lineage>
        <taxon>Bacteria</taxon>
        <taxon>Pseudomonadati</taxon>
        <taxon>Pseudomonadota</taxon>
        <taxon>Gammaproteobacteria</taxon>
        <taxon>Thiotrichales</taxon>
        <taxon>Piscirickettsiaceae</taxon>
        <taxon>Methylophaga</taxon>
    </lineage>
</organism>
<evidence type="ECO:0000313" key="3">
    <source>
        <dbReference type="Proteomes" id="UP000198924"/>
    </source>
</evidence>
<dbReference type="RefSeq" id="WP_245752794.1">
    <property type="nucleotide sequence ID" value="NZ_FOSH01000002.1"/>
</dbReference>
<feature type="chain" id="PRO_5011566890" evidence="1">
    <location>
        <begin position="25"/>
        <end position="128"/>
    </location>
</feature>
<protein>
    <submittedName>
        <fullName evidence="2">Uncharacterized protein</fullName>
    </submittedName>
</protein>